<dbReference type="AlphaFoldDB" id="A0A2C9CUU4"/>
<protein>
    <submittedName>
        <fullName evidence="2">Uncharacterized protein</fullName>
    </submittedName>
</protein>
<proteinExistence type="predicted"/>
<feature type="region of interest" description="Disordered" evidence="1">
    <location>
        <begin position="60"/>
        <end position="82"/>
    </location>
</feature>
<sequence length="82" mass="9385">MQDPTPVKKAPPKLRTQIVQLAKGLAFVESNLFARIFRLDEQISRMRAFLTRNDIERQQKRDAQQIIDDVADDEPGMGGMTK</sequence>
<keyword evidence="3" id="KW-1185">Reference proteome</keyword>
<gene>
    <name evidence="2" type="ORF">SAMN06273572_1071</name>
</gene>
<evidence type="ECO:0000256" key="1">
    <source>
        <dbReference type="SAM" id="MobiDB-lite"/>
    </source>
</evidence>
<reference evidence="3" key="1">
    <citation type="submission" date="2017-09" db="EMBL/GenBank/DDBJ databases">
        <authorList>
            <person name="Varghese N."/>
            <person name="Submissions S."/>
        </authorList>
    </citation>
    <scope>NUCLEOTIDE SEQUENCE [LARGE SCALE GENOMIC DNA]</scope>
    <source>
        <strain evidence="3">C7</strain>
    </source>
</reference>
<dbReference type="Proteomes" id="UP000220034">
    <property type="component" value="Unassembled WGS sequence"/>
</dbReference>
<name>A0A2C9CUU4_9RHOB</name>
<evidence type="ECO:0000313" key="2">
    <source>
        <dbReference type="EMBL" id="SOH94980.1"/>
    </source>
</evidence>
<accession>A0A2C9CUU4</accession>
<dbReference type="EMBL" id="OCTN01000007">
    <property type="protein sequence ID" value="SOH94980.1"/>
    <property type="molecule type" value="Genomic_DNA"/>
</dbReference>
<evidence type="ECO:0000313" key="3">
    <source>
        <dbReference type="Proteomes" id="UP000220034"/>
    </source>
</evidence>
<organism evidence="2 3">
    <name type="scientific">Pontivivens marinum</name>
    <dbReference type="NCBI Taxonomy" id="1690039"/>
    <lineage>
        <taxon>Bacteria</taxon>
        <taxon>Pseudomonadati</taxon>
        <taxon>Pseudomonadota</taxon>
        <taxon>Alphaproteobacteria</taxon>
        <taxon>Rhodobacterales</taxon>
        <taxon>Paracoccaceae</taxon>
        <taxon>Pontivivens</taxon>
    </lineage>
</organism>